<dbReference type="SUPFAM" id="SSF52540">
    <property type="entry name" value="P-loop containing nucleoside triphosphate hydrolases"/>
    <property type="match status" value="1"/>
</dbReference>
<dbReference type="NCBIfam" id="NF002204">
    <property type="entry name" value="PRK01077.1"/>
    <property type="match status" value="1"/>
</dbReference>
<evidence type="ECO:0000256" key="8">
    <source>
        <dbReference type="ARBA" id="ARBA00022842"/>
    </source>
</evidence>
<dbReference type="InterPro" id="IPR011698">
    <property type="entry name" value="GATase_3"/>
</dbReference>
<evidence type="ECO:0000313" key="13">
    <source>
        <dbReference type="Proteomes" id="UP001284537"/>
    </source>
</evidence>
<evidence type="ECO:0000256" key="5">
    <source>
        <dbReference type="ARBA" id="ARBA00022598"/>
    </source>
</evidence>
<evidence type="ECO:0000256" key="3">
    <source>
        <dbReference type="ARBA" id="ARBA00006205"/>
    </source>
</evidence>
<dbReference type="NCBIfam" id="TIGR00379">
    <property type="entry name" value="cobB"/>
    <property type="match status" value="1"/>
</dbReference>
<dbReference type="PANTHER" id="PTHR43873:SF1">
    <property type="entry name" value="COBYRINATE A,C-DIAMIDE SYNTHASE"/>
    <property type="match status" value="1"/>
</dbReference>
<dbReference type="Pfam" id="PF01656">
    <property type="entry name" value="CbiA"/>
    <property type="match status" value="1"/>
</dbReference>
<organism evidence="12 13">
    <name type="scientific">Methylomonas defluvii</name>
    <dbReference type="NCBI Taxonomy" id="3045149"/>
    <lineage>
        <taxon>Bacteria</taxon>
        <taxon>Pseudomonadati</taxon>
        <taxon>Pseudomonadota</taxon>
        <taxon>Gammaproteobacteria</taxon>
        <taxon>Methylococcales</taxon>
        <taxon>Methylococcaceae</taxon>
        <taxon>Methylomonas</taxon>
    </lineage>
</organism>
<dbReference type="CDD" id="cd05388">
    <property type="entry name" value="CobB_N"/>
    <property type="match status" value="1"/>
</dbReference>
<proteinExistence type="inferred from homology"/>
<evidence type="ECO:0000256" key="2">
    <source>
        <dbReference type="ARBA" id="ARBA00004953"/>
    </source>
</evidence>
<keyword evidence="8" id="KW-0460">Magnesium</keyword>
<keyword evidence="7" id="KW-0067">ATP-binding</keyword>
<accession>A0ABU4UKD8</accession>
<dbReference type="Proteomes" id="UP001284537">
    <property type="component" value="Unassembled WGS sequence"/>
</dbReference>
<comment type="cofactor">
    <cofactor evidence="1">
        <name>Mg(2+)</name>
        <dbReference type="ChEBI" id="CHEBI:18420"/>
    </cofactor>
</comment>
<keyword evidence="4" id="KW-0169">Cobalamin biosynthesis</keyword>
<dbReference type="InterPro" id="IPR029062">
    <property type="entry name" value="Class_I_gatase-like"/>
</dbReference>
<keyword evidence="6" id="KW-0547">Nucleotide-binding</keyword>
<feature type="domain" description="CobB/CobQ-like glutamine amidotransferase" evidence="11">
    <location>
        <begin position="239"/>
        <end position="418"/>
    </location>
</feature>
<evidence type="ECO:0000256" key="7">
    <source>
        <dbReference type="ARBA" id="ARBA00022840"/>
    </source>
</evidence>
<evidence type="ECO:0000256" key="9">
    <source>
        <dbReference type="ARBA" id="ARBA00022962"/>
    </source>
</evidence>
<dbReference type="CDD" id="cd03130">
    <property type="entry name" value="GATase1_CobB"/>
    <property type="match status" value="1"/>
</dbReference>
<keyword evidence="5" id="KW-0436">Ligase</keyword>
<comment type="similarity">
    <text evidence="3">Belongs to the CobB/CobQ family. CobQ subfamily.</text>
</comment>
<protein>
    <submittedName>
        <fullName evidence="12">Cobyrinate a,c-diamide synthase</fullName>
    </submittedName>
</protein>
<comment type="caution">
    <text evidence="12">The sequence shown here is derived from an EMBL/GenBank/DDBJ whole genome shotgun (WGS) entry which is preliminary data.</text>
</comment>
<dbReference type="InterPro" id="IPR004484">
    <property type="entry name" value="CbiA/CobB_synth"/>
</dbReference>
<evidence type="ECO:0000259" key="11">
    <source>
        <dbReference type="Pfam" id="PF07685"/>
    </source>
</evidence>
<evidence type="ECO:0000256" key="1">
    <source>
        <dbReference type="ARBA" id="ARBA00001946"/>
    </source>
</evidence>
<keyword evidence="9" id="KW-0315">Glutamine amidotransferase</keyword>
<dbReference type="EMBL" id="JAXARY010000029">
    <property type="protein sequence ID" value="MDX8129976.1"/>
    <property type="molecule type" value="Genomic_DNA"/>
</dbReference>
<evidence type="ECO:0000256" key="4">
    <source>
        <dbReference type="ARBA" id="ARBA00022573"/>
    </source>
</evidence>
<dbReference type="Gene3D" id="3.40.50.880">
    <property type="match status" value="1"/>
</dbReference>
<dbReference type="InterPro" id="IPR002586">
    <property type="entry name" value="CobQ/CobB/MinD/ParA_Nub-bd_dom"/>
</dbReference>
<sequence>MATHHCPAMLISAPASGQGKTTITAALTYYHRQQNRKVRVFKTGPDFIDPQILSFACGHPVYQLDLWMMGEAHCCELLYQAAADADVILIEGVMGLFDGDSSSADLAQTLDVPVAAVIDAGGMAQTFAAVAYGLAHYRADLPFAGVIANKVGSPGHAKLLLEALPENLPLLAAMAKDDGVGLPSRHLGLLQADEIGDLDLRLARAADLLNSLALCRLPEPVAFAPITASPPPRLLAGKRIAVARDAAFSFIYQANLDCLLAMGAELAFFSPLTDSALPEADSIYLPGGYPELHLQTLADNVAMKQVLQAHHQAGKPIYAECGGFLYLLERLTDHDGHCANMAGLLPGSAQMQKRLVNLGMHSLQLEQGEIRGHSFHHSQLTTTMQPFTMSNPQRQRSHSENFFRVGSLQASYLHLFIFRSIRRLRLGFFYEHAA</sequence>
<feature type="domain" description="CobQ/CobB/MinD/ParA nucleotide binding" evidence="10">
    <location>
        <begin position="11"/>
        <end position="186"/>
    </location>
</feature>
<dbReference type="Gene3D" id="3.40.50.300">
    <property type="entry name" value="P-loop containing nucleotide triphosphate hydrolases"/>
    <property type="match status" value="1"/>
</dbReference>
<name>A0ABU4UKD8_9GAMM</name>
<evidence type="ECO:0000256" key="6">
    <source>
        <dbReference type="ARBA" id="ARBA00022741"/>
    </source>
</evidence>
<dbReference type="PROSITE" id="PS51274">
    <property type="entry name" value="GATASE_COBBQ"/>
    <property type="match status" value="1"/>
</dbReference>
<evidence type="ECO:0000259" key="10">
    <source>
        <dbReference type="Pfam" id="PF01656"/>
    </source>
</evidence>
<dbReference type="Pfam" id="PF07685">
    <property type="entry name" value="GATase_3"/>
    <property type="match status" value="1"/>
</dbReference>
<comment type="pathway">
    <text evidence="2">Cofactor biosynthesis; adenosylcobalamin biosynthesis.</text>
</comment>
<dbReference type="InterPro" id="IPR027417">
    <property type="entry name" value="P-loop_NTPase"/>
</dbReference>
<reference evidence="12 13" key="1">
    <citation type="submission" date="2023-11" db="EMBL/GenBank/DDBJ databases">
        <authorList>
            <person name="Ouyang M.-Y."/>
        </authorList>
    </citation>
    <scope>NUCLEOTIDE SEQUENCE [LARGE SCALE GENOMIC DNA]</scope>
    <source>
        <strain evidence="12 13">OY6</strain>
    </source>
</reference>
<keyword evidence="13" id="KW-1185">Reference proteome</keyword>
<gene>
    <name evidence="12" type="ORF">QLH52_21975</name>
</gene>
<evidence type="ECO:0000313" key="12">
    <source>
        <dbReference type="EMBL" id="MDX8129976.1"/>
    </source>
</evidence>
<dbReference type="PANTHER" id="PTHR43873">
    <property type="entry name" value="COBYRINATE A,C-DIAMIDE SYNTHASE"/>
    <property type="match status" value="1"/>
</dbReference>
<dbReference type="SUPFAM" id="SSF52317">
    <property type="entry name" value="Class I glutamine amidotransferase-like"/>
    <property type="match status" value="1"/>
</dbReference>
<dbReference type="RefSeq" id="WP_319962950.1">
    <property type="nucleotide sequence ID" value="NZ_JAXARY010000029.1"/>
</dbReference>